<dbReference type="Pfam" id="PF03963">
    <property type="entry name" value="FlgD"/>
    <property type="match status" value="1"/>
</dbReference>
<evidence type="ECO:0000256" key="4">
    <source>
        <dbReference type="ARBA" id="ARBA00024746"/>
    </source>
</evidence>
<organism evidence="5 6">
    <name type="scientific">Hoeflea marina</name>
    <dbReference type="NCBI Taxonomy" id="274592"/>
    <lineage>
        <taxon>Bacteria</taxon>
        <taxon>Pseudomonadati</taxon>
        <taxon>Pseudomonadota</taxon>
        <taxon>Alphaproteobacteria</taxon>
        <taxon>Hyphomicrobiales</taxon>
        <taxon>Rhizobiaceae</taxon>
        <taxon>Hoeflea</taxon>
    </lineage>
</organism>
<dbReference type="InterPro" id="IPR005648">
    <property type="entry name" value="FlgD"/>
</dbReference>
<keyword evidence="5" id="KW-0282">Flagellum</keyword>
<name>A0A317PC42_9HYPH</name>
<sequence length="135" mass="14155">MVVDQVAINKQAVASGSAADQAAKKSAVDYDTFLRLLVAQLKNQDPTEPMDSTDQIAQLATFSQVEQTIETNKRLEMLLTSSNLSQAGSIIGRTLTNADGTISGVIQEVRVTSDGVTAILDSGKEVDVASGVTIG</sequence>
<dbReference type="EMBL" id="QGTR01000014">
    <property type="protein sequence ID" value="PWV95256.1"/>
    <property type="molecule type" value="Genomic_DNA"/>
</dbReference>
<dbReference type="RefSeq" id="WP_110034619.1">
    <property type="nucleotide sequence ID" value="NZ_QGTR01000014.1"/>
</dbReference>
<evidence type="ECO:0000313" key="5">
    <source>
        <dbReference type="EMBL" id="PWV95256.1"/>
    </source>
</evidence>
<dbReference type="NCBIfam" id="NF004670">
    <property type="entry name" value="PRK06009.1"/>
    <property type="match status" value="1"/>
</dbReference>
<comment type="function">
    <text evidence="4">Required for flagellar hook formation. May act as a scaffolding protein.</text>
</comment>
<comment type="caution">
    <text evidence="5">The sequence shown here is derived from an EMBL/GenBank/DDBJ whole genome shotgun (WGS) entry which is preliminary data.</text>
</comment>
<keyword evidence="6" id="KW-1185">Reference proteome</keyword>
<keyword evidence="5" id="KW-0966">Cell projection</keyword>
<accession>A0A317PC42</accession>
<comment type="similarity">
    <text evidence="1">Belongs to the FlgD family.</text>
</comment>
<dbReference type="AlphaFoldDB" id="A0A317PC42"/>
<reference evidence="5 6" key="1">
    <citation type="submission" date="2018-05" db="EMBL/GenBank/DDBJ databases">
        <title>Genomic Encyclopedia of Type Strains, Phase IV (KMG-IV): sequencing the most valuable type-strain genomes for metagenomic binning, comparative biology and taxonomic classification.</title>
        <authorList>
            <person name="Goeker M."/>
        </authorList>
    </citation>
    <scope>NUCLEOTIDE SEQUENCE [LARGE SCALE GENOMIC DNA]</scope>
    <source>
        <strain evidence="5 6">DSM 16791</strain>
    </source>
</reference>
<gene>
    <name evidence="5" type="ORF">DFR52_11413</name>
</gene>
<dbReference type="GO" id="GO:0044781">
    <property type="term" value="P:bacterial-type flagellum organization"/>
    <property type="evidence" value="ECO:0007669"/>
    <property type="project" value="UniProtKB-KW"/>
</dbReference>
<proteinExistence type="inferred from homology"/>
<evidence type="ECO:0000313" key="6">
    <source>
        <dbReference type="Proteomes" id="UP000246352"/>
    </source>
</evidence>
<dbReference type="Proteomes" id="UP000246352">
    <property type="component" value="Unassembled WGS sequence"/>
</dbReference>
<keyword evidence="3" id="KW-1005">Bacterial flagellum biogenesis</keyword>
<keyword evidence="5" id="KW-0969">Cilium</keyword>
<evidence type="ECO:0000256" key="1">
    <source>
        <dbReference type="ARBA" id="ARBA00010577"/>
    </source>
</evidence>
<protein>
    <recommendedName>
        <fullName evidence="2">Basal-body rod modification protein FlgD</fullName>
    </recommendedName>
</protein>
<dbReference type="OrthoDB" id="9785233at2"/>
<evidence type="ECO:0000256" key="2">
    <source>
        <dbReference type="ARBA" id="ARBA00016013"/>
    </source>
</evidence>
<evidence type="ECO:0000256" key="3">
    <source>
        <dbReference type="ARBA" id="ARBA00022795"/>
    </source>
</evidence>